<dbReference type="AlphaFoldDB" id="E6PNJ0"/>
<accession>E6PNJ0</accession>
<feature type="region of interest" description="Disordered" evidence="1">
    <location>
        <begin position="1"/>
        <end position="20"/>
    </location>
</feature>
<proteinExistence type="predicted"/>
<protein>
    <submittedName>
        <fullName evidence="2">Uncharacterized protein</fullName>
    </submittedName>
</protein>
<sequence length="97" mass="10976">MHEWSQRLLAEHPGSKPKHNLKDIAVEHPEFAVDLLKANPHLNVIIHPVRTTSPLVNLGEPIWIATARVIPENTVHLGVRRVDGIKVHMRVSSKRPQ</sequence>
<gene>
    <name evidence="2" type="ORF">CARN2_1350</name>
</gene>
<dbReference type="EMBL" id="CABM01000027">
    <property type="protein sequence ID" value="CBH96492.1"/>
    <property type="molecule type" value="Genomic_DNA"/>
</dbReference>
<comment type="caution">
    <text evidence="2">The sequence shown here is derived from an EMBL/GenBank/DDBJ whole genome shotgun (WGS) entry which is preliminary data.</text>
</comment>
<reference evidence="2" key="1">
    <citation type="submission" date="2009-10" db="EMBL/GenBank/DDBJ databases">
        <title>Diversity of trophic interactions inside an arsenic-rich microbial ecosystem.</title>
        <authorList>
            <person name="Bertin P.N."/>
            <person name="Heinrich-Salmeron A."/>
            <person name="Pelletier E."/>
            <person name="Goulhen-Chollet F."/>
            <person name="Arsene-Ploetze F."/>
            <person name="Gallien S."/>
            <person name="Calteau A."/>
            <person name="Vallenet D."/>
            <person name="Casiot C."/>
            <person name="Chane-Woon-Ming B."/>
            <person name="Giloteaux L."/>
            <person name="Barakat M."/>
            <person name="Bonnefoy V."/>
            <person name="Bruneel O."/>
            <person name="Chandler M."/>
            <person name="Cleiss J."/>
            <person name="Duran R."/>
            <person name="Elbaz-Poulichet F."/>
            <person name="Fonknechten N."/>
            <person name="Lauga B."/>
            <person name="Mornico D."/>
            <person name="Ortet P."/>
            <person name="Schaeffer C."/>
            <person name="Siguier P."/>
            <person name="Alexander Thil Smith A."/>
            <person name="Van Dorsselaer A."/>
            <person name="Weissenbach J."/>
            <person name="Medigue C."/>
            <person name="Le Paslier D."/>
        </authorList>
    </citation>
    <scope>NUCLEOTIDE SEQUENCE</scope>
</reference>
<evidence type="ECO:0000256" key="1">
    <source>
        <dbReference type="SAM" id="MobiDB-lite"/>
    </source>
</evidence>
<name>E6PNJ0_9ZZZZ</name>
<evidence type="ECO:0000313" key="2">
    <source>
        <dbReference type="EMBL" id="CBH96492.1"/>
    </source>
</evidence>
<organism evidence="2">
    <name type="scientific">mine drainage metagenome</name>
    <dbReference type="NCBI Taxonomy" id="410659"/>
    <lineage>
        <taxon>unclassified sequences</taxon>
        <taxon>metagenomes</taxon>
        <taxon>ecological metagenomes</taxon>
    </lineage>
</organism>